<evidence type="ECO:0000313" key="3">
    <source>
        <dbReference type="Proteomes" id="UP000050525"/>
    </source>
</evidence>
<reference evidence="2 3" key="1">
    <citation type="journal article" date="2012" name="Genome Biol.">
        <title>Sequencing three crocodilian genomes to illuminate the evolution of archosaurs and amniotes.</title>
        <authorList>
            <person name="St John J.A."/>
            <person name="Braun E.L."/>
            <person name="Isberg S.R."/>
            <person name="Miles L.G."/>
            <person name="Chong A.Y."/>
            <person name="Gongora J."/>
            <person name="Dalzell P."/>
            <person name="Moran C."/>
            <person name="Bed'hom B."/>
            <person name="Abzhanov A."/>
            <person name="Burgess S.C."/>
            <person name="Cooksey A.M."/>
            <person name="Castoe T.A."/>
            <person name="Crawford N.G."/>
            <person name="Densmore L.D."/>
            <person name="Drew J.C."/>
            <person name="Edwards S.V."/>
            <person name="Faircloth B.C."/>
            <person name="Fujita M.K."/>
            <person name="Greenwold M.J."/>
            <person name="Hoffmann F.G."/>
            <person name="Howard J.M."/>
            <person name="Iguchi T."/>
            <person name="Janes D.E."/>
            <person name="Khan S.Y."/>
            <person name="Kohno S."/>
            <person name="de Koning A.J."/>
            <person name="Lance S.L."/>
            <person name="McCarthy F.M."/>
            <person name="McCormack J.E."/>
            <person name="Merchant M.E."/>
            <person name="Peterson D.G."/>
            <person name="Pollock D.D."/>
            <person name="Pourmand N."/>
            <person name="Raney B.J."/>
            <person name="Roessler K.A."/>
            <person name="Sanford J.R."/>
            <person name="Sawyer R.H."/>
            <person name="Schmidt C.J."/>
            <person name="Triplett E.W."/>
            <person name="Tuberville T.D."/>
            <person name="Venegas-Anaya M."/>
            <person name="Howard J.T."/>
            <person name="Jarvis E.D."/>
            <person name="Guillette L.J.Jr."/>
            <person name="Glenn T.C."/>
            <person name="Green R.E."/>
            <person name="Ray D.A."/>
        </authorList>
    </citation>
    <scope>NUCLEOTIDE SEQUENCE [LARGE SCALE GENOMIC DNA]</scope>
    <source>
        <strain evidence="2">KSC_2009_1</strain>
    </source>
</reference>
<dbReference type="Proteomes" id="UP000050525">
    <property type="component" value="Unassembled WGS sequence"/>
</dbReference>
<accession>A0A151N3Q4</accession>
<evidence type="ECO:0000256" key="1">
    <source>
        <dbReference type="SAM" id="MobiDB-lite"/>
    </source>
</evidence>
<dbReference type="AlphaFoldDB" id="A0A151N3Q4"/>
<protein>
    <submittedName>
        <fullName evidence="2">Uncharacterized protein</fullName>
    </submittedName>
</protein>
<feature type="region of interest" description="Disordered" evidence="1">
    <location>
        <begin position="1"/>
        <end position="23"/>
    </location>
</feature>
<dbReference type="EMBL" id="AKHW03004113">
    <property type="protein sequence ID" value="KYO31209.1"/>
    <property type="molecule type" value="Genomic_DNA"/>
</dbReference>
<organism evidence="2 3">
    <name type="scientific">Alligator mississippiensis</name>
    <name type="common">American alligator</name>
    <dbReference type="NCBI Taxonomy" id="8496"/>
    <lineage>
        <taxon>Eukaryota</taxon>
        <taxon>Metazoa</taxon>
        <taxon>Chordata</taxon>
        <taxon>Craniata</taxon>
        <taxon>Vertebrata</taxon>
        <taxon>Euteleostomi</taxon>
        <taxon>Archelosauria</taxon>
        <taxon>Archosauria</taxon>
        <taxon>Crocodylia</taxon>
        <taxon>Alligatoridae</taxon>
        <taxon>Alligatorinae</taxon>
        <taxon>Alligator</taxon>
    </lineage>
</organism>
<keyword evidence="3" id="KW-1185">Reference proteome</keyword>
<evidence type="ECO:0000313" key="2">
    <source>
        <dbReference type="EMBL" id="KYO31209.1"/>
    </source>
</evidence>
<gene>
    <name evidence="2" type="ORF">Y1Q_0016535</name>
</gene>
<sequence length="79" mass="8133">MLVRGPASSALRAGDGGGAGDSQSAARLLSFAKKNGGFRAEDAVIQFPEGLVLRRSCDEPLLLCIRYAVGAALPSKTLS</sequence>
<name>A0A151N3Q4_ALLMI</name>
<proteinExistence type="predicted"/>
<comment type="caution">
    <text evidence="2">The sequence shown here is derived from an EMBL/GenBank/DDBJ whole genome shotgun (WGS) entry which is preliminary data.</text>
</comment>